<proteinExistence type="inferred from homology"/>
<dbReference type="Proteomes" id="UP000032076">
    <property type="component" value="Unassembled WGS sequence"/>
</dbReference>
<dbReference type="Gene3D" id="3.40.640.10">
    <property type="entry name" value="Type I PLP-dependent aspartate aminotransferase-like (Major domain)"/>
    <property type="match status" value="1"/>
</dbReference>
<dbReference type="Pfam" id="PF03841">
    <property type="entry name" value="SelA"/>
    <property type="match status" value="1"/>
</dbReference>
<dbReference type="PANTHER" id="PTHR32328:SF0">
    <property type="entry name" value="L-SERYL-TRNA(SEC) SELENIUM TRANSFERASE"/>
    <property type="match status" value="1"/>
</dbReference>
<dbReference type="FunFam" id="3.40.640.10:FF:000056">
    <property type="entry name" value="SelA-like pyridoxal phosphate-dependent enzyme"/>
    <property type="match status" value="1"/>
</dbReference>
<keyword evidence="8" id="KW-1185">Reference proteome</keyword>
<gene>
    <name evidence="6" type="ORF">B4167_1455</name>
    <name evidence="5" type="ORF">BT1A1_3187</name>
</gene>
<dbReference type="InterPro" id="IPR015421">
    <property type="entry name" value="PyrdxlP-dep_Trfase_major"/>
</dbReference>
<dbReference type="AlphaFoldDB" id="A0A090J4Z1"/>
<evidence type="ECO:0000256" key="2">
    <source>
        <dbReference type="ARBA" id="ARBA00022898"/>
    </source>
</evidence>
<dbReference type="OrthoDB" id="9787096at2"/>
<reference evidence="6 7" key="2">
    <citation type="submission" date="2015-01" db="EMBL/GenBank/DDBJ databases">
        <title>Draft Genome Sequences of Four Bacillus thermoamylovorans Strains, Isolated From Food Products.</title>
        <authorList>
            <person name="Krawcyk A.O."/>
            <person name="Berendsen E.M."/>
            <person name="Eijlander R.T."/>
            <person name="de Jong A."/>
            <person name="Wells-Bennik M."/>
            <person name="Kuipers O.P."/>
        </authorList>
    </citation>
    <scope>NUCLEOTIDE SEQUENCE [LARGE SCALE GENOMIC DNA]</scope>
    <source>
        <strain evidence="6 7">B4167</strain>
    </source>
</reference>
<dbReference type="EMBL" id="CCRF01000096">
    <property type="protein sequence ID" value="CEE02970.1"/>
    <property type="molecule type" value="Genomic_DNA"/>
</dbReference>
<reference evidence="5 8" key="1">
    <citation type="submission" date="2014-07" db="EMBL/GenBank/DDBJ databases">
        <authorList>
            <person name="Wibberg Daniel"/>
        </authorList>
    </citation>
    <scope>NUCLEOTIDE SEQUENCE [LARGE SCALE GENOMIC DNA]</scope>
</reference>
<dbReference type="InterPro" id="IPR018319">
    <property type="entry name" value="SelA-like"/>
</dbReference>
<feature type="modified residue" description="N6-(pyridoxal phosphate)lysine" evidence="4">
    <location>
        <position position="211"/>
    </location>
</feature>
<evidence type="ECO:0000313" key="7">
    <source>
        <dbReference type="Proteomes" id="UP000032076"/>
    </source>
</evidence>
<dbReference type="PATRIC" id="fig|35841.7.peg.2913"/>
<accession>A0A090J4Z1</accession>
<dbReference type="InterPro" id="IPR006337">
    <property type="entry name" value="DgaE-like"/>
</dbReference>
<sequence length="369" mass="39722">MGIFKELGLREIINASGKMTALGASAVEEQVGLALKEASQDYVDIDELMEYTGKVIAKVTGAEDGCPTCGASAGIAISTAAVIAGTKLSLIERIPDTEGLKNEVIVQKGHLVNFGASIGQMIRIGGGKVVEVGQANKVEKDHIEQAINDHTAALLYVKSHHTVQKGMQSITAMMEVAHKHGLPFIIDAAAEEDFQKYIKMGADIVIYSGGKALEGPTSGFICGKKELMEACRKQYKGVGRPMKIGKEGMAGLITALKLIENKSSKPEKQIERMTNLCNKLGKLQGLTCSIKQDEAGREIYRAQIHINEDITGISAEELLHKLEAGNPAIYLRHHYVNVGILSVDPRPLLEGQEDIIADKIIDILQGGNK</sequence>
<dbReference type="EMBL" id="JXLU01000004">
    <property type="protein sequence ID" value="KIO74327.1"/>
    <property type="molecule type" value="Genomic_DNA"/>
</dbReference>
<dbReference type="NCBIfam" id="TIGR01437">
    <property type="entry name" value="selA_rel"/>
    <property type="match status" value="1"/>
</dbReference>
<dbReference type="InterPro" id="IPR015424">
    <property type="entry name" value="PyrdxlP-dep_Trfase"/>
</dbReference>
<keyword evidence="2 4" id="KW-0663">Pyridoxal phosphate</keyword>
<name>A0A090J4Z1_9BACI</name>
<comment type="similarity">
    <text evidence="3">Belongs to the SelA family.</text>
</comment>
<organism evidence="5 8">
    <name type="scientific">Caldibacillus thermoamylovorans</name>
    <dbReference type="NCBI Taxonomy" id="35841"/>
    <lineage>
        <taxon>Bacteria</taxon>
        <taxon>Bacillati</taxon>
        <taxon>Bacillota</taxon>
        <taxon>Bacilli</taxon>
        <taxon>Bacillales</taxon>
        <taxon>Bacillaceae</taxon>
        <taxon>Caldibacillus</taxon>
    </lineage>
</organism>
<dbReference type="GO" id="GO:0004125">
    <property type="term" value="F:L-seryl-tRNA(Sec) selenium transferase activity"/>
    <property type="evidence" value="ECO:0007669"/>
    <property type="project" value="TreeGrafter"/>
</dbReference>
<evidence type="ECO:0000256" key="3">
    <source>
        <dbReference type="ARBA" id="ARBA00044507"/>
    </source>
</evidence>
<evidence type="ECO:0000256" key="1">
    <source>
        <dbReference type="ARBA" id="ARBA00001933"/>
    </source>
</evidence>
<protein>
    <submittedName>
        <fullName evidence="5">Selenocysteine synthase</fullName>
    </submittedName>
</protein>
<dbReference type="RefSeq" id="WP_034773025.1">
    <property type="nucleotide sequence ID" value="NZ_CCRF01000096.1"/>
</dbReference>
<evidence type="ECO:0000313" key="6">
    <source>
        <dbReference type="EMBL" id="KIO74327.1"/>
    </source>
</evidence>
<comment type="cofactor">
    <cofactor evidence="1 4">
        <name>pyridoxal 5'-phosphate</name>
        <dbReference type="ChEBI" id="CHEBI:597326"/>
    </cofactor>
</comment>
<dbReference type="SUPFAM" id="SSF53383">
    <property type="entry name" value="PLP-dependent transferases"/>
    <property type="match status" value="1"/>
</dbReference>
<dbReference type="Proteomes" id="UP000040576">
    <property type="component" value="Unassembled WGS sequence"/>
</dbReference>
<dbReference type="PANTHER" id="PTHR32328">
    <property type="entry name" value="L-SERYL-TRNA(SEC) SELENIUM TRANSFERASE"/>
    <property type="match status" value="1"/>
</dbReference>
<evidence type="ECO:0000313" key="5">
    <source>
        <dbReference type="EMBL" id="CEE02970.1"/>
    </source>
</evidence>
<evidence type="ECO:0000313" key="8">
    <source>
        <dbReference type="Proteomes" id="UP000040576"/>
    </source>
</evidence>
<evidence type="ECO:0000256" key="4">
    <source>
        <dbReference type="PIRSR" id="PIRSR618319-50"/>
    </source>
</evidence>